<dbReference type="CDD" id="cd06193">
    <property type="entry name" value="siderophore_interacting"/>
    <property type="match status" value="1"/>
</dbReference>
<protein>
    <submittedName>
        <fullName evidence="2">Siderophore-interacting protein</fullName>
    </submittedName>
</protein>
<evidence type="ECO:0000313" key="3">
    <source>
        <dbReference type="Proteomes" id="UP000444960"/>
    </source>
</evidence>
<dbReference type="PROSITE" id="PS51384">
    <property type="entry name" value="FAD_FR"/>
    <property type="match status" value="1"/>
</dbReference>
<dbReference type="AlphaFoldDB" id="A0A7I9V6I9"/>
<dbReference type="EMBL" id="BJOV01000003">
    <property type="protein sequence ID" value="GEE00812.1"/>
    <property type="molecule type" value="Genomic_DNA"/>
</dbReference>
<dbReference type="Pfam" id="PF08021">
    <property type="entry name" value="FAD_binding_9"/>
    <property type="match status" value="1"/>
</dbReference>
<reference evidence="3" key="1">
    <citation type="submission" date="2019-06" db="EMBL/GenBank/DDBJ databases">
        <title>Gordonia isolated from sludge of a wastewater treatment plant.</title>
        <authorList>
            <person name="Tamura T."/>
            <person name="Aoyama K."/>
            <person name="Kang Y."/>
            <person name="Saito S."/>
            <person name="Akiyama N."/>
            <person name="Yazawa K."/>
            <person name="Gonoi T."/>
            <person name="Mikami Y."/>
        </authorList>
    </citation>
    <scope>NUCLEOTIDE SEQUENCE [LARGE SCALE GENOMIC DNA]</scope>
    <source>
        <strain evidence="3">NBRC 107696</strain>
    </source>
</reference>
<dbReference type="Gene3D" id="2.40.30.10">
    <property type="entry name" value="Translation factors"/>
    <property type="match status" value="1"/>
</dbReference>
<dbReference type="Pfam" id="PF04954">
    <property type="entry name" value="SIP"/>
    <property type="match status" value="1"/>
</dbReference>
<name>A0A7I9V6I9_9ACTN</name>
<accession>A0A7I9V6I9</accession>
<dbReference type="InterPro" id="IPR013113">
    <property type="entry name" value="SIP_FAD-bd"/>
</dbReference>
<evidence type="ECO:0000259" key="1">
    <source>
        <dbReference type="PROSITE" id="PS51384"/>
    </source>
</evidence>
<keyword evidence="3" id="KW-1185">Reference proteome</keyword>
<feature type="domain" description="FAD-binding FR-type" evidence="1">
    <location>
        <begin position="7"/>
        <end position="141"/>
    </location>
</feature>
<dbReference type="RefSeq" id="WP_161894703.1">
    <property type="nucleotide sequence ID" value="NZ_BJOV01000003.1"/>
</dbReference>
<sequence>MSVDSPYAVVRARVHTVEPVSPNFARITFGGPGLDDYGTPGSTFDQRMKVVFPPESGVLPPLTDSDDWYAAWTALPEGDRGAMRTYSIRDVSVDDDGTRVVIDFVLHMAPGFTGPAATWASRAEVGDEVLFVGPRRGRLDGGGVEYAPGDAESVLLAGDETAAPAIARILEDSPTDLRGVAFIEVPTEADVLPFAAPDGVAVHWLPRDGAAHGDLLRPAVLAHLDAGVTAVGADSVDAPDGDVLVWETPEYSGLGEEIDSTAAPVDRYFWIAGESKVVTGLRRHLVKDLGVERSQVAFMGYWRHGVAMKG</sequence>
<dbReference type="InterPro" id="IPR039374">
    <property type="entry name" value="SIP_fam"/>
</dbReference>
<organism evidence="2 3">
    <name type="scientific">Gordonia spumicola</name>
    <dbReference type="NCBI Taxonomy" id="589161"/>
    <lineage>
        <taxon>Bacteria</taxon>
        <taxon>Bacillati</taxon>
        <taxon>Actinomycetota</taxon>
        <taxon>Actinomycetes</taxon>
        <taxon>Mycobacteriales</taxon>
        <taxon>Gordoniaceae</taxon>
        <taxon>Gordonia</taxon>
    </lineage>
</organism>
<dbReference type="InterPro" id="IPR017938">
    <property type="entry name" value="Riboflavin_synthase-like_b-brl"/>
</dbReference>
<dbReference type="Proteomes" id="UP000444960">
    <property type="component" value="Unassembled WGS sequence"/>
</dbReference>
<proteinExistence type="predicted"/>
<dbReference type="PANTHER" id="PTHR30157:SF0">
    <property type="entry name" value="NADPH-DEPENDENT FERRIC-CHELATE REDUCTASE"/>
    <property type="match status" value="1"/>
</dbReference>
<dbReference type="InterPro" id="IPR039261">
    <property type="entry name" value="FNR_nucleotide-bd"/>
</dbReference>
<dbReference type="SUPFAM" id="SSF63380">
    <property type="entry name" value="Riboflavin synthase domain-like"/>
    <property type="match status" value="1"/>
</dbReference>
<dbReference type="InterPro" id="IPR007037">
    <property type="entry name" value="SIP_rossman_dom"/>
</dbReference>
<gene>
    <name evidence="2" type="ORF">nbrc107696_12580</name>
</gene>
<dbReference type="InterPro" id="IPR017927">
    <property type="entry name" value="FAD-bd_FR_type"/>
</dbReference>
<dbReference type="GO" id="GO:0016491">
    <property type="term" value="F:oxidoreductase activity"/>
    <property type="evidence" value="ECO:0007669"/>
    <property type="project" value="InterPro"/>
</dbReference>
<dbReference type="PANTHER" id="PTHR30157">
    <property type="entry name" value="FERRIC REDUCTASE, NADPH-DEPENDENT"/>
    <property type="match status" value="1"/>
</dbReference>
<comment type="caution">
    <text evidence="2">The sequence shown here is derived from an EMBL/GenBank/DDBJ whole genome shotgun (WGS) entry which is preliminary data.</text>
</comment>
<evidence type="ECO:0000313" key="2">
    <source>
        <dbReference type="EMBL" id="GEE00812.1"/>
    </source>
</evidence>
<dbReference type="OrthoDB" id="3291337at2"/>
<dbReference type="Gene3D" id="3.40.50.80">
    <property type="entry name" value="Nucleotide-binding domain of ferredoxin-NADP reductase (FNR) module"/>
    <property type="match status" value="1"/>
</dbReference>